<dbReference type="Proteomes" id="UP000292958">
    <property type="component" value="Unassembled WGS sequence"/>
</dbReference>
<dbReference type="AlphaFoldDB" id="A0A4Q7YU74"/>
<dbReference type="OrthoDB" id="122894at2"/>
<name>A0A4Q7YU74_9BACT</name>
<dbReference type="Pfam" id="PF05258">
    <property type="entry name" value="DciA"/>
    <property type="match status" value="1"/>
</dbReference>
<proteinExistence type="predicted"/>
<evidence type="ECO:0000313" key="2">
    <source>
        <dbReference type="Proteomes" id="UP000292958"/>
    </source>
</evidence>
<sequence>MQRFRDVIRFGSHSGLSALSAQDRLAMAWVVVCGRALAGRGSVVGYEQGSVRIEVRETAWLEQMRSMSEHLARELARVAGMKVTGLHFIVKR</sequence>
<dbReference type="EMBL" id="SHKW01000001">
    <property type="protein sequence ID" value="RZU41327.1"/>
    <property type="molecule type" value="Genomic_DNA"/>
</dbReference>
<keyword evidence="2" id="KW-1185">Reference proteome</keyword>
<comment type="caution">
    <text evidence="1">The sequence shown here is derived from an EMBL/GenBank/DDBJ whole genome shotgun (WGS) entry which is preliminary data.</text>
</comment>
<dbReference type="InterPro" id="IPR007922">
    <property type="entry name" value="DciA-like"/>
</dbReference>
<evidence type="ECO:0000313" key="1">
    <source>
        <dbReference type="EMBL" id="RZU41327.1"/>
    </source>
</evidence>
<reference evidence="1 2" key="1">
    <citation type="submission" date="2019-02" db="EMBL/GenBank/DDBJ databases">
        <title>Genomic Encyclopedia of Archaeal and Bacterial Type Strains, Phase II (KMG-II): from individual species to whole genera.</title>
        <authorList>
            <person name="Goeker M."/>
        </authorList>
    </citation>
    <scope>NUCLEOTIDE SEQUENCE [LARGE SCALE GENOMIC DNA]</scope>
    <source>
        <strain evidence="1 2">DSM 18101</strain>
    </source>
</reference>
<accession>A0A4Q7YU74</accession>
<organism evidence="1 2">
    <name type="scientific">Edaphobacter modestus</name>
    <dbReference type="NCBI Taxonomy" id="388466"/>
    <lineage>
        <taxon>Bacteria</taxon>
        <taxon>Pseudomonadati</taxon>
        <taxon>Acidobacteriota</taxon>
        <taxon>Terriglobia</taxon>
        <taxon>Terriglobales</taxon>
        <taxon>Acidobacteriaceae</taxon>
        <taxon>Edaphobacter</taxon>
    </lineage>
</organism>
<protein>
    <submittedName>
        <fullName evidence="1">Uncharacterized protein DUF721</fullName>
    </submittedName>
</protein>
<dbReference type="RefSeq" id="WP_130419264.1">
    <property type="nucleotide sequence ID" value="NZ_SHKW01000001.1"/>
</dbReference>
<gene>
    <name evidence="1" type="ORF">BDD14_2843</name>
</gene>